<reference evidence="1" key="1">
    <citation type="submission" date="2018-06" db="EMBL/GenBank/DDBJ databases">
        <authorList>
            <person name="Zhirakovskaya E."/>
        </authorList>
    </citation>
    <scope>NUCLEOTIDE SEQUENCE</scope>
</reference>
<accession>A0A3B0XA28</accession>
<organism evidence="1">
    <name type="scientific">hydrothermal vent metagenome</name>
    <dbReference type="NCBI Taxonomy" id="652676"/>
    <lineage>
        <taxon>unclassified sequences</taxon>
        <taxon>metagenomes</taxon>
        <taxon>ecological metagenomes</taxon>
    </lineage>
</organism>
<protein>
    <recommendedName>
        <fullName evidence="2">Peptidase C39-like domain-containing protein</fullName>
    </recommendedName>
</protein>
<evidence type="ECO:0000313" key="1">
    <source>
        <dbReference type="EMBL" id="VAW61243.1"/>
    </source>
</evidence>
<name>A0A3B0XA28_9ZZZZ</name>
<dbReference type="EMBL" id="UOFG01000142">
    <property type="protein sequence ID" value="VAW61243.1"/>
    <property type="molecule type" value="Genomic_DNA"/>
</dbReference>
<gene>
    <name evidence="1" type="ORF">MNBD_GAMMA11-1813</name>
</gene>
<dbReference type="AlphaFoldDB" id="A0A3B0XA28"/>
<evidence type="ECO:0008006" key="2">
    <source>
        <dbReference type="Google" id="ProtNLM"/>
    </source>
</evidence>
<sequence length="354" mass="37811">MSGILSASVGRNGVNKSKDVGTVQGLINVHYKKNQAYRAKIKEKLVIDKDCGPSTIGAIEAFQSTVLKWNNTDGRVDVKGKATTWRALNGNVQGSVHIVKKRTNGQYVVHSQLKYKKTLTGNSTASSISRTGCTLTVLTMAATAIGGRNKKWPSDLLPKDLNPVKANEILKSSGAFVGGDMIISKGANALGMKFEEYGRSSVLSAGDISLIVSHLSKGYPVAAHVDYKRGSAGDHWILIVRQNSDGTFSAIDPLFGGEIILNRSSANNARAESKAASKKKGVLFGEKGNQDKKAGPKTQKGQQNYIVVRFGLLSPLSLGAGPGVCLSEEYKKSSEVFSGFSLTTHTSKNAFDIF</sequence>
<proteinExistence type="predicted"/>